<dbReference type="Proteomes" id="UP001056778">
    <property type="component" value="Chromosome 1"/>
</dbReference>
<organism evidence="1 2">
    <name type="scientific">Holotrichia oblita</name>
    <name type="common">Chafer beetle</name>
    <dbReference type="NCBI Taxonomy" id="644536"/>
    <lineage>
        <taxon>Eukaryota</taxon>
        <taxon>Metazoa</taxon>
        <taxon>Ecdysozoa</taxon>
        <taxon>Arthropoda</taxon>
        <taxon>Hexapoda</taxon>
        <taxon>Insecta</taxon>
        <taxon>Pterygota</taxon>
        <taxon>Neoptera</taxon>
        <taxon>Endopterygota</taxon>
        <taxon>Coleoptera</taxon>
        <taxon>Polyphaga</taxon>
        <taxon>Scarabaeiformia</taxon>
        <taxon>Scarabaeidae</taxon>
        <taxon>Melolonthinae</taxon>
        <taxon>Holotrichia</taxon>
    </lineage>
</organism>
<evidence type="ECO:0000313" key="2">
    <source>
        <dbReference type="Proteomes" id="UP001056778"/>
    </source>
</evidence>
<gene>
    <name evidence="1" type="ORF">MML48_1g16795</name>
</gene>
<keyword evidence="2" id="KW-1185">Reference proteome</keyword>
<reference evidence="1" key="1">
    <citation type="submission" date="2022-04" db="EMBL/GenBank/DDBJ databases">
        <title>Chromosome-scale genome assembly of Holotrichia oblita Faldermann.</title>
        <authorList>
            <person name="Rongchong L."/>
        </authorList>
    </citation>
    <scope>NUCLEOTIDE SEQUENCE</scope>
    <source>
        <strain evidence="1">81SQS9</strain>
    </source>
</reference>
<evidence type="ECO:0000313" key="1">
    <source>
        <dbReference type="EMBL" id="KAI4471808.1"/>
    </source>
</evidence>
<name>A0ACB9TYJ8_HOLOL</name>
<sequence length="498" mass="57257">MTELLVSRGDTFPRSFLDTYRSSRASEQFYNDLKSSKSDELVLQNADDIPIVTSQEINHGHSESLLDTNSTSNSTCMSPTEGDFLDKPDVIVPRHHHSHRRRPTYDRVDPEDSIRDIVTENDFYRFVLFKKHYDKYLHLSQKYEEARNIAYYLEEKYHEVKLKAEVDKYLQQKSQIEKERDEALRLLKEQAKESESTRRKLERARQEVFHHMTKIRNEKENLERENDQLKEALEMERKSIGKYLTHVQQRSHRSTESSTSADSDKIRCSMTMPGTHRDNATTLSSQFQKAMHHLATCKRRKCSVCAYTRAVFGNISKGHNQNKYEKKLFSCLQTPFLEMKNLIRPPPSPIHGEGESLSEWFCELGAAEQSECSPWSIPSSLAELAAISYMDDTSDTMSQSLPSEDCEGLIIPDMFPLDGQIKLDLIKNRFISDDDSSSTGFGSDSGFSSDACGEYKSNVTTPKEKFSPKGTLDEADCAKLTRTKWTASFRKLISRIKK</sequence>
<proteinExistence type="predicted"/>
<comment type="caution">
    <text evidence="1">The sequence shown here is derived from an EMBL/GenBank/DDBJ whole genome shotgun (WGS) entry which is preliminary data.</text>
</comment>
<accession>A0ACB9TYJ8</accession>
<protein>
    <submittedName>
        <fullName evidence="1">Uncharacterized protein</fullName>
    </submittedName>
</protein>
<dbReference type="EMBL" id="CM043015">
    <property type="protein sequence ID" value="KAI4471808.1"/>
    <property type="molecule type" value="Genomic_DNA"/>
</dbReference>